<dbReference type="PANTHER" id="PTHR30595">
    <property type="entry name" value="GLPR-RELATED TRANSCRIPTIONAL REPRESSOR"/>
    <property type="match status" value="1"/>
</dbReference>
<name>A0A2N6QTS2_9BACT</name>
<comment type="caution">
    <text evidence="2">The sequence shown here is derived from an EMBL/GenBank/DDBJ whole genome shotgun (WGS) entry which is preliminary data.</text>
</comment>
<organism evidence="2 3">
    <name type="scientific">Hoylesella buccalis</name>
    <dbReference type="NCBI Taxonomy" id="28127"/>
    <lineage>
        <taxon>Bacteria</taxon>
        <taxon>Pseudomonadati</taxon>
        <taxon>Bacteroidota</taxon>
        <taxon>Bacteroidia</taxon>
        <taxon>Bacteroidales</taxon>
        <taxon>Prevotellaceae</taxon>
        <taxon>Hoylesella</taxon>
    </lineage>
</organism>
<dbReference type="RefSeq" id="WP_102696362.1">
    <property type="nucleotide sequence ID" value="NZ_PNGJ01000001.1"/>
</dbReference>
<accession>A0A2N6QTS2</accession>
<dbReference type="InterPro" id="IPR038461">
    <property type="entry name" value="Schlafen_AlbA_2_dom_sf"/>
</dbReference>
<evidence type="ECO:0000259" key="1">
    <source>
        <dbReference type="Pfam" id="PF04326"/>
    </source>
</evidence>
<dbReference type="OrthoDB" id="9768354at2"/>
<dbReference type="Gene3D" id="3.30.950.30">
    <property type="entry name" value="Schlafen, AAA domain"/>
    <property type="match status" value="1"/>
</dbReference>
<dbReference type="EMBL" id="PNGJ01000001">
    <property type="protein sequence ID" value="PMC25438.1"/>
    <property type="molecule type" value="Genomic_DNA"/>
</dbReference>
<dbReference type="PANTHER" id="PTHR30595:SF6">
    <property type="entry name" value="SCHLAFEN ALBA-2 DOMAIN-CONTAINING PROTEIN"/>
    <property type="match status" value="1"/>
</dbReference>
<dbReference type="Pfam" id="PF13749">
    <property type="entry name" value="HATPase_c_4"/>
    <property type="match status" value="1"/>
</dbReference>
<dbReference type="InterPro" id="IPR007421">
    <property type="entry name" value="Schlafen_AlbA_2_dom"/>
</dbReference>
<sequence length="550" mass="64368">MDKDKRYTNLLKSQIASHKGETRHIEFKSNYLRSEDVGKYISAISNSACLENEEYGYLYFGVDDTTLEVKGTKYDYEHEKYRGNQPLELGLRQHISPKLNFRFEEFSYEDKIRIVVLIIPAASEEPTCLQNIPYVRVRTSVTDLRPYKEEMRIIYNSRKDWSKELVEEATLEDLDPEAMGIAIKGYCERYPKYKEEVRTWTTETFLDRAKLTIKGKITRAALLLLGKEEASHFLGGMRQIVWRLRSSEETEAGEIFGIPFVLSTTKVKEKIRNYRIKIYPDNALLPSEIWKYDTRTILEGLHNAVAHQDYNLGNRIIVTEYPDRLVFENSGSFFEGLPEDYIDGKKTPSNYRNPFLVTAMVNLKMIDTQGYGIHTMYLHQKERFLPMPYYEKDNEKKVSLVIPGTVINKNYSQLLMQDSNIDLTTAVLLDYVQKREPISDKAAKMLRDKKLIEGRKPNYYISKRIANTTEQKAEYTKWKGLNDDFYIQMILTALAQHKKLRKKDFDRILLNKLPDILTPDQKSRKISNLLSKLHKQNKITCTKRIWSLVE</sequence>
<feature type="domain" description="Schlafen AlbA-2" evidence="1">
    <location>
        <begin position="21"/>
        <end position="141"/>
    </location>
</feature>
<dbReference type="Gene3D" id="3.30.565.60">
    <property type="match status" value="1"/>
</dbReference>
<proteinExistence type="predicted"/>
<evidence type="ECO:0000313" key="2">
    <source>
        <dbReference type="EMBL" id="PMC25438.1"/>
    </source>
</evidence>
<evidence type="ECO:0000313" key="3">
    <source>
        <dbReference type="Proteomes" id="UP000235564"/>
    </source>
</evidence>
<protein>
    <submittedName>
        <fullName evidence="2">Transcriptional regulator</fullName>
    </submittedName>
</protein>
<reference evidence="2 3" key="1">
    <citation type="submission" date="2017-09" db="EMBL/GenBank/DDBJ databases">
        <title>Bacterial strain isolated from the female urinary microbiota.</title>
        <authorList>
            <person name="Thomas-White K."/>
            <person name="Kumar N."/>
            <person name="Forster S."/>
            <person name="Putonti C."/>
            <person name="Lawley T."/>
            <person name="Wolfe A.J."/>
        </authorList>
    </citation>
    <scope>NUCLEOTIDE SEQUENCE [LARGE SCALE GENOMIC DNA]</scope>
    <source>
        <strain evidence="2 3">UMB0536</strain>
    </source>
</reference>
<dbReference type="Proteomes" id="UP000235564">
    <property type="component" value="Unassembled WGS sequence"/>
</dbReference>
<dbReference type="AlphaFoldDB" id="A0A2N6QTS2"/>
<gene>
    <name evidence="2" type="ORF">CJ231_01180</name>
</gene>
<dbReference type="Pfam" id="PF04326">
    <property type="entry name" value="SLFN_AlbA_2"/>
    <property type="match status" value="1"/>
</dbReference>
<dbReference type="InterPro" id="IPR038475">
    <property type="entry name" value="RecG_C_sf"/>
</dbReference>